<comment type="caution">
    <text evidence="13">The sequence shown here is derived from an EMBL/GenBank/DDBJ whole genome shotgun (WGS) entry which is preliminary data.</text>
</comment>
<evidence type="ECO:0000256" key="11">
    <source>
        <dbReference type="ARBA" id="ARBA00023136"/>
    </source>
</evidence>
<feature type="region of interest" description="Disordered" evidence="12">
    <location>
        <begin position="227"/>
        <end position="326"/>
    </location>
</feature>
<sequence length="478" mass="52677">MPNKPLSSAATSGGTGATIPAPTGYPAPNVSTSTAPPPKGTASQGNPAFRMMGLPRLRLPSRNWLIFLSITGSFASAVIYDKYQTRRAREKWCALVSHLPYDHLDTKTMPRRLTIYLAAPPGDGLRTAREHFHDYVKPVLVAAAMDWDVVEGRKEGDVRFKTAERIRKRRKKGGEGEVMTEEEREGLGLVDAMRARAGTREWEGVAGDLVVGRHTWKEYVRGLHEGWLGPVDAPKQPEPENKSDTEAATHTPGVPSLGDAAVKATTTIAAPADPSSNPPDASLDASPSSEAPPSTDSAPPDETKEKEEEKPKTRHPPPYILPLSYPSATPSKALPDLLGPSIGIQLPHILGFRNTFTRIYRFLTRRHLMDSIGRDVAAAVMASHRPYSPDTAAASGQGSVGGGLEQNGVLRHEERDWWKTTYRKREEHEESVWIEEMVLDERIANRMRAFQLTAEDEDRAKRIGDGREKVVKREEEEV</sequence>
<evidence type="ECO:0000256" key="3">
    <source>
        <dbReference type="ARBA" id="ARBA00020796"/>
    </source>
</evidence>
<keyword evidence="9" id="KW-0811">Translocation</keyword>
<organism evidence="13 14">
    <name type="scientific">Extremus antarcticus</name>
    <dbReference type="NCBI Taxonomy" id="702011"/>
    <lineage>
        <taxon>Eukaryota</taxon>
        <taxon>Fungi</taxon>
        <taxon>Dikarya</taxon>
        <taxon>Ascomycota</taxon>
        <taxon>Pezizomycotina</taxon>
        <taxon>Dothideomycetes</taxon>
        <taxon>Dothideomycetidae</taxon>
        <taxon>Mycosphaerellales</taxon>
        <taxon>Extremaceae</taxon>
        <taxon>Extremus</taxon>
    </lineage>
</organism>
<feature type="compositionally biased region" description="Low complexity" evidence="12">
    <location>
        <begin position="269"/>
        <end position="300"/>
    </location>
</feature>
<evidence type="ECO:0000256" key="10">
    <source>
        <dbReference type="ARBA" id="ARBA00023128"/>
    </source>
</evidence>
<comment type="similarity">
    <text evidence="2">Belongs to the TIM54 family.</text>
</comment>
<gene>
    <name evidence="13" type="primary">TIM54</name>
    <name evidence="13" type="ORF">LTR09_002817</name>
</gene>
<evidence type="ECO:0000256" key="1">
    <source>
        <dbReference type="ARBA" id="ARBA00004434"/>
    </source>
</evidence>
<keyword evidence="10" id="KW-0496">Mitochondrion</keyword>
<evidence type="ECO:0000256" key="6">
    <source>
        <dbReference type="ARBA" id="ARBA00022792"/>
    </source>
</evidence>
<feature type="compositionally biased region" description="Basic and acidic residues" evidence="12">
    <location>
        <begin position="235"/>
        <end position="247"/>
    </location>
</feature>
<dbReference type="AlphaFoldDB" id="A0AAJ0GF37"/>
<accession>A0AAJ0GF37</accession>
<evidence type="ECO:0000313" key="13">
    <source>
        <dbReference type="EMBL" id="KAK3056310.1"/>
    </source>
</evidence>
<proteinExistence type="inferred from homology"/>
<dbReference type="InterPro" id="IPR021056">
    <property type="entry name" value="Mt_import_IM_translocase_Tim54"/>
</dbReference>
<evidence type="ECO:0000313" key="14">
    <source>
        <dbReference type="Proteomes" id="UP001271007"/>
    </source>
</evidence>
<evidence type="ECO:0000256" key="12">
    <source>
        <dbReference type="SAM" id="MobiDB-lite"/>
    </source>
</evidence>
<dbReference type="Proteomes" id="UP001271007">
    <property type="component" value="Unassembled WGS sequence"/>
</dbReference>
<keyword evidence="8" id="KW-1133">Transmembrane helix</keyword>
<reference evidence="13" key="1">
    <citation type="submission" date="2023-04" db="EMBL/GenBank/DDBJ databases">
        <title>Black Yeasts Isolated from many extreme environments.</title>
        <authorList>
            <person name="Coleine C."/>
            <person name="Stajich J.E."/>
            <person name="Selbmann L."/>
        </authorList>
    </citation>
    <scope>NUCLEOTIDE SEQUENCE</scope>
    <source>
        <strain evidence="13">CCFEE 5312</strain>
    </source>
</reference>
<dbReference type="Pfam" id="PF11711">
    <property type="entry name" value="Tim54"/>
    <property type="match status" value="1"/>
</dbReference>
<dbReference type="EMBL" id="JAWDJX010000006">
    <property type="protein sequence ID" value="KAK3056310.1"/>
    <property type="molecule type" value="Genomic_DNA"/>
</dbReference>
<name>A0AAJ0GF37_9PEZI</name>
<keyword evidence="5" id="KW-0812">Transmembrane</keyword>
<evidence type="ECO:0000256" key="4">
    <source>
        <dbReference type="ARBA" id="ARBA00022448"/>
    </source>
</evidence>
<evidence type="ECO:0000256" key="9">
    <source>
        <dbReference type="ARBA" id="ARBA00023010"/>
    </source>
</evidence>
<comment type="subcellular location">
    <subcellularLocation>
        <location evidence="1">Mitochondrion inner membrane</location>
        <topology evidence="1">Single-pass membrane protein</topology>
    </subcellularLocation>
</comment>
<dbReference type="GO" id="GO:0015031">
    <property type="term" value="P:protein transport"/>
    <property type="evidence" value="ECO:0007669"/>
    <property type="project" value="UniProtKB-KW"/>
</dbReference>
<keyword evidence="4" id="KW-0813">Transport</keyword>
<feature type="compositionally biased region" description="Basic and acidic residues" evidence="12">
    <location>
        <begin position="301"/>
        <end position="311"/>
    </location>
</feature>
<protein>
    <recommendedName>
        <fullName evidence="3">Mitochondrial import inner membrane translocase subunit TIM54</fullName>
    </recommendedName>
</protein>
<evidence type="ECO:0000256" key="2">
    <source>
        <dbReference type="ARBA" id="ARBA00006355"/>
    </source>
</evidence>
<keyword evidence="6" id="KW-0999">Mitochondrion inner membrane</keyword>
<evidence type="ECO:0000256" key="8">
    <source>
        <dbReference type="ARBA" id="ARBA00022989"/>
    </source>
</evidence>
<dbReference type="GO" id="GO:0005743">
    <property type="term" value="C:mitochondrial inner membrane"/>
    <property type="evidence" value="ECO:0007669"/>
    <property type="project" value="UniProtKB-SubCell"/>
</dbReference>
<keyword evidence="7" id="KW-0653">Protein transport</keyword>
<evidence type="ECO:0000256" key="5">
    <source>
        <dbReference type="ARBA" id="ARBA00022692"/>
    </source>
</evidence>
<evidence type="ECO:0000256" key="7">
    <source>
        <dbReference type="ARBA" id="ARBA00022927"/>
    </source>
</evidence>
<keyword evidence="14" id="KW-1185">Reference proteome</keyword>
<keyword evidence="11" id="KW-0472">Membrane</keyword>
<feature type="compositionally biased region" description="Low complexity" evidence="12">
    <location>
        <begin position="7"/>
        <end position="28"/>
    </location>
</feature>
<feature type="region of interest" description="Disordered" evidence="12">
    <location>
        <begin position="1"/>
        <end position="47"/>
    </location>
</feature>